<name>A0A3M3XB20_PSEA0</name>
<protein>
    <recommendedName>
        <fullName evidence="1">Asl1-like glycosyl hydrolase catalytic domain-containing protein</fullName>
    </recommendedName>
</protein>
<dbReference type="InterPro" id="IPR017853">
    <property type="entry name" value="GH"/>
</dbReference>
<proteinExistence type="predicted"/>
<dbReference type="GO" id="GO:0071966">
    <property type="term" value="P:fungal-type cell wall polysaccharide metabolic process"/>
    <property type="evidence" value="ECO:0007669"/>
    <property type="project" value="TreeGrafter"/>
</dbReference>
<dbReference type="EMBL" id="RBPV01000001">
    <property type="protein sequence ID" value="RMO67176.1"/>
    <property type="molecule type" value="Genomic_DNA"/>
</dbReference>
<dbReference type="PANTHER" id="PTHR34154">
    <property type="entry name" value="ALKALI-SENSITIVE LINKAGE PROTEIN 1"/>
    <property type="match status" value="1"/>
</dbReference>
<feature type="domain" description="Asl1-like glycosyl hydrolase catalytic" evidence="1">
    <location>
        <begin position="13"/>
        <end position="133"/>
    </location>
</feature>
<gene>
    <name evidence="2" type="ORF">ALQ39_00620</name>
</gene>
<dbReference type="Proteomes" id="UP000275613">
    <property type="component" value="Unassembled WGS sequence"/>
</dbReference>
<dbReference type="InterPro" id="IPR053183">
    <property type="entry name" value="ASL1"/>
</dbReference>
<dbReference type="PANTHER" id="PTHR34154:SF3">
    <property type="entry name" value="ALKALI-SENSITIVE LINKAGE PROTEIN 1"/>
    <property type="match status" value="1"/>
</dbReference>
<sequence>MNWGTMPGYGDPVVWLDAFYTAYRSMNQNRDPRIDYLAFHWYDYGLPGMLDRLSKYGKPFWVTEFANWHALDDGAQIDTVEKQKQQMAEMVATLEQRTDVFRYTWFTGRMNPDPHFSSLLNNEGKLTELGQYYLSLPYNE</sequence>
<evidence type="ECO:0000313" key="2">
    <source>
        <dbReference type="EMBL" id="RMO67176.1"/>
    </source>
</evidence>
<dbReference type="Gene3D" id="3.20.20.80">
    <property type="entry name" value="Glycosidases"/>
    <property type="match status" value="1"/>
</dbReference>
<comment type="caution">
    <text evidence="2">The sequence shown here is derived from an EMBL/GenBank/DDBJ whole genome shotgun (WGS) entry which is preliminary data.</text>
</comment>
<dbReference type="SUPFAM" id="SSF51445">
    <property type="entry name" value="(Trans)glycosidases"/>
    <property type="match status" value="1"/>
</dbReference>
<dbReference type="InterPro" id="IPR024655">
    <property type="entry name" value="Asl1_glyco_hydro_catalytic"/>
</dbReference>
<dbReference type="AlphaFoldDB" id="A0A3M3XB20"/>
<organism evidence="2 3">
    <name type="scientific">Pseudomonas amygdali pv. eriobotryae</name>
    <dbReference type="NCBI Taxonomy" id="129137"/>
    <lineage>
        <taxon>Bacteria</taxon>
        <taxon>Pseudomonadati</taxon>
        <taxon>Pseudomonadota</taxon>
        <taxon>Gammaproteobacteria</taxon>
        <taxon>Pseudomonadales</taxon>
        <taxon>Pseudomonadaceae</taxon>
        <taxon>Pseudomonas</taxon>
        <taxon>Pseudomonas amygdali</taxon>
    </lineage>
</organism>
<dbReference type="Pfam" id="PF11790">
    <property type="entry name" value="Glyco_hydro_cc"/>
    <property type="match status" value="1"/>
</dbReference>
<evidence type="ECO:0000259" key="1">
    <source>
        <dbReference type="Pfam" id="PF11790"/>
    </source>
</evidence>
<accession>A0A3M3XB20</accession>
<reference evidence="2 3" key="1">
    <citation type="submission" date="2018-08" db="EMBL/GenBank/DDBJ databases">
        <title>Recombination of ecologically and evolutionarily significant loci maintains genetic cohesion in the Pseudomonas syringae species complex.</title>
        <authorList>
            <person name="Dillon M."/>
            <person name="Thakur S."/>
            <person name="Almeida R.N.D."/>
            <person name="Weir B.S."/>
            <person name="Guttman D.S."/>
        </authorList>
    </citation>
    <scope>NUCLEOTIDE SEQUENCE [LARGE SCALE GENOMIC DNA]</scope>
    <source>
        <strain evidence="2 3">ICMP 4316</strain>
    </source>
</reference>
<evidence type="ECO:0000313" key="3">
    <source>
        <dbReference type="Proteomes" id="UP000275613"/>
    </source>
</evidence>